<keyword evidence="2" id="KW-1185">Reference proteome</keyword>
<protein>
    <submittedName>
        <fullName evidence="1">Uncharacterized protein</fullName>
    </submittedName>
</protein>
<gene>
    <name evidence="1" type="ORF">NQ314_003787</name>
</gene>
<dbReference type="EMBL" id="JANEYF010001107">
    <property type="protein sequence ID" value="KAJ8965990.1"/>
    <property type="molecule type" value="Genomic_DNA"/>
</dbReference>
<evidence type="ECO:0000313" key="1">
    <source>
        <dbReference type="EMBL" id="KAJ8965990.1"/>
    </source>
</evidence>
<dbReference type="Proteomes" id="UP001162156">
    <property type="component" value="Unassembled WGS sequence"/>
</dbReference>
<evidence type="ECO:0000313" key="2">
    <source>
        <dbReference type="Proteomes" id="UP001162156"/>
    </source>
</evidence>
<name>A0AAV8ZNX3_9CUCU</name>
<comment type="caution">
    <text evidence="1">The sequence shown here is derived from an EMBL/GenBank/DDBJ whole genome shotgun (WGS) entry which is preliminary data.</text>
</comment>
<proteinExistence type="predicted"/>
<sequence length="132" mass="15020">MVTDKSSFQHKASIQKLTSSDLKLLASTSLNLSELYKLKELSKNTRFIEEHTYNNLNVIENLRDTSSFSQIDDFSTFSVESEEKTVLYNIPSTIPSEVDANSRAFIENATDNTNEMPEIMNITTESEVDLER</sequence>
<organism evidence="1 2">
    <name type="scientific">Rhamnusium bicolor</name>
    <dbReference type="NCBI Taxonomy" id="1586634"/>
    <lineage>
        <taxon>Eukaryota</taxon>
        <taxon>Metazoa</taxon>
        <taxon>Ecdysozoa</taxon>
        <taxon>Arthropoda</taxon>
        <taxon>Hexapoda</taxon>
        <taxon>Insecta</taxon>
        <taxon>Pterygota</taxon>
        <taxon>Neoptera</taxon>
        <taxon>Endopterygota</taxon>
        <taxon>Coleoptera</taxon>
        <taxon>Polyphaga</taxon>
        <taxon>Cucujiformia</taxon>
        <taxon>Chrysomeloidea</taxon>
        <taxon>Cerambycidae</taxon>
        <taxon>Lepturinae</taxon>
        <taxon>Rhagiini</taxon>
        <taxon>Rhamnusium</taxon>
    </lineage>
</organism>
<reference evidence="1" key="1">
    <citation type="journal article" date="2023" name="Insect Mol. Biol.">
        <title>Genome sequencing provides insights into the evolution of gene families encoding plant cell wall-degrading enzymes in longhorned beetles.</title>
        <authorList>
            <person name="Shin N.R."/>
            <person name="Okamura Y."/>
            <person name="Kirsch R."/>
            <person name="Pauchet Y."/>
        </authorList>
    </citation>
    <scope>NUCLEOTIDE SEQUENCE</scope>
    <source>
        <strain evidence="1">RBIC_L_NR</strain>
    </source>
</reference>
<dbReference type="AlphaFoldDB" id="A0AAV8ZNX3"/>
<accession>A0AAV8ZNX3</accession>